<dbReference type="Pfam" id="PF20846">
    <property type="entry name" value="PNMA_N"/>
    <property type="match status" value="1"/>
</dbReference>
<evidence type="ECO:0000259" key="2">
    <source>
        <dbReference type="Pfam" id="PF20846"/>
    </source>
</evidence>
<proteinExistence type="inferred from homology"/>
<name>A0A8C0VZ58_CASCN</name>
<protein>
    <recommendedName>
        <fullName evidence="2">Paraneoplastic antigen Ma-like N-terminal domain-containing protein</fullName>
    </recommendedName>
</protein>
<dbReference type="PANTHER" id="PTHR23095:SF45">
    <property type="entry name" value="PARANEOPLASTIC ANTIGEN-LIKE PROTEIN 8B"/>
    <property type="match status" value="1"/>
</dbReference>
<dbReference type="PANTHER" id="PTHR23095">
    <property type="entry name" value="PARANEOPLASTIC ANTIGEN"/>
    <property type="match status" value="1"/>
</dbReference>
<feature type="domain" description="Paraneoplastic antigen Ma-like N-terminal" evidence="2">
    <location>
        <begin position="5"/>
        <end position="74"/>
    </location>
</feature>
<dbReference type="AlphaFoldDB" id="A0A8C0VZ58"/>
<reference evidence="3" key="1">
    <citation type="submission" date="2023-09" db="UniProtKB">
        <authorList>
            <consortium name="Ensembl"/>
        </authorList>
    </citation>
    <scope>IDENTIFICATION</scope>
</reference>
<dbReference type="Ensembl" id="ENSCCNT00000000851.1">
    <property type="protein sequence ID" value="ENSCCNP00000000661.1"/>
    <property type="gene ID" value="ENSCCNG00000000748.1"/>
</dbReference>
<accession>A0A8C0VZ58</accession>
<organism evidence="3">
    <name type="scientific">Castor canadensis</name>
    <name type="common">American beaver</name>
    <dbReference type="NCBI Taxonomy" id="51338"/>
    <lineage>
        <taxon>Eukaryota</taxon>
        <taxon>Metazoa</taxon>
        <taxon>Chordata</taxon>
        <taxon>Craniata</taxon>
        <taxon>Vertebrata</taxon>
        <taxon>Euteleostomi</taxon>
        <taxon>Mammalia</taxon>
        <taxon>Eutheria</taxon>
        <taxon>Euarchontoglires</taxon>
        <taxon>Glires</taxon>
        <taxon>Rodentia</taxon>
        <taxon>Castorimorpha</taxon>
        <taxon>Castoridae</taxon>
        <taxon>Castor</taxon>
    </lineage>
</organism>
<sequence length="104" mass="11712">MNSKMAISLSQNWYRGLEVNEHRALLVTRIPEDLKLVDIEAILQPTLLSLGQFRLLAVSAMSQEKAKATLVDFVLPPRSSLRSGLPKTTQIKETVPKISWPWSL</sequence>
<evidence type="ECO:0000313" key="3">
    <source>
        <dbReference type="Ensembl" id="ENSCCNP00000000661.1"/>
    </source>
</evidence>
<dbReference type="InterPro" id="IPR026523">
    <property type="entry name" value="PNMA"/>
</dbReference>
<comment type="similarity">
    <text evidence="1">Belongs to the PNMA family.</text>
</comment>
<evidence type="ECO:0000256" key="1">
    <source>
        <dbReference type="ARBA" id="ARBA00007024"/>
    </source>
</evidence>
<dbReference type="InterPro" id="IPR048271">
    <property type="entry name" value="PNMA_N"/>
</dbReference>